<reference evidence="3 4" key="1">
    <citation type="submission" date="2024-09" db="EMBL/GenBank/DDBJ databases">
        <authorList>
            <person name="Sun Q."/>
            <person name="Mori K."/>
        </authorList>
    </citation>
    <scope>NUCLEOTIDE SEQUENCE [LARGE SCALE GENOMIC DNA]</scope>
    <source>
        <strain evidence="3 4">TBRC 2205</strain>
    </source>
</reference>
<evidence type="ECO:0000313" key="3">
    <source>
        <dbReference type="EMBL" id="MFC0567156.1"/>
    </source>
</evidence>
<keyword evidence="4" id="KW-1185">Reference proteome</keyword>
<evidence type="ECO:0000256" key="1">
    <source>
        <dbReference type="SAM" id="Phobius"/>
    </source>
</evidence>
<dbReference type="PROSITE" id="PS51352">
    <property type="entry name" value="THIOREDOXIN_2"/>
    <property type="match status" value="1"/>
</dbReference>
<organism evidence="3 4">
    <name type="scientific">Plantactinospora siamensis</name>
    <dbReference type="NCBI Taxonomy" id="555372"/>
    <lineage>
        <taxon>Bacteria</taxon>
        <taxon>Bacillati</taxon>
        <taxon>Actinomycetota</taxon>
        <taxon>Actinomycetes</taxon>
        <taxon>Micromonosporales</taxon>
        <taxon>Micromonosporaceae</taxon>
        <taxon>Plantactinospora</taxon>
    </lineage>
</organism>
<dbReference type="EMBL" id="JBHLUE010000019">
    <property type="protein sequence ID" value="MFC0567156.1"/>
    <property type="molecule type" value="Genomic_DNA"/>
</dbReference>
<dbReference type="RefSeq" id="WP_377342421.1">
    <property type="nucleotide sequence ID" value="NZ_JBHLUE010000019.1"/>
</dbReference>
<gene>
    <name evidence="3" type="ORF">ACFFHU_23830</name>
</gene>
<protein>
    <recommendedName>
        <fullName evidence="2">Thioredoxin domain-containing protein</fullName>
    </recommendedName>
</protein>
<name>A0ABV6P2I6_9ACTN</name>
<keyword evidence="1" id="KW-0812">Transmembrane</keyword>
<comment type="caution">
    <text evidence="3">The sequence shown here is derived from an EMBL/GenBank/DDBJ whole genome shotgun (WGS) entry which is preliminary data.</text>
</comment>
<dbReference type="InterPro" id="IPR036249">
    <property type="entry name" value="Thioredoxin-like_sf"/>
</dbReference>
<keyword evidence="1" id="KW-1133">Transmembrane helix</keyword>
<evidence type="ECO:0000259" key="2">
    <source>
        <dbReference type="PROSITE" id="PS51352"/>
    </source>
</evidence>
<dbReference type="InterPro" id="IPR013766">
    <property type="entry name" value="Thioredoxin_domain"/>
</dbReference>
<keyword evidence="1" id="KW-0472">Membrane</keyword>
<proteinExistence type="predicted"/>
<accession>A0ABV6P2I6</accession>
<dbReference type="SUPFAM" id="SSF52833">
    <property type="entry name" value="Thioredoxin-like"/>
    <property type="match status" value="1"/>
</dbReference>
<dbReference type="Gene3D" id="3.40.30.10">
    <property type="entry name" value="Glutaredoxin"/>
    <property type="match status" value="1"/>
</dbReference>
<feature type="domain" description="Thioredoxin" evidence="2">
    <location>
        <begin position="47"/>
        <end position="180"/>
    </location>
</feature>
<dbReference type="Proteomes" id="UP001589894">
    <property type="component" value="Unassembled WGS sequence"/>
</dbReference>
<feature type="transmembrane region" description="Helical" evidence="1">
    <location>
        <begin position="6"/>
        <end position="25"/>
    </location>
</feature>
<sequence>MLVTGALIVLAVLVLLDLLLTFGVIRRLRDHTEQLKRAQLMPEAVIASPGTPVGNFVAATTDGESLTAESLTRETVVGFFSPGCQPCEALLPGFVDHARTVAGGRDRVVAVIATDSPDSTLVAEKVAALSPYARTIVERYDGPALTALGAQAYPAVYLVQDRTVVASGRDLRALPAYVGA</sequence>
<evidence type="ECO:0000313" key="4">
    <source>
        <dbReference type="Proteomes" id="UP001589894"/>
    </source>
</evidence>